<dbReference type="Proteomes" id="UP000708208">
    <property type="component" value="Unassembled WGS sequence"/>
</dbReference>
<sequence length="88" mass="9876">PFYGKVNHGLTGVPGEVAAFTVPEGLSLMSTERCAYLSLVSMANRLLESWMAKFPFLTTSYMDTYFLIVSALLLKLFGERISKYIQKD</sequence>
<keyword evidence="1" id="KW-0472">Membrane</keyword>
<gene>
    <name evidence="2" type="ORF">AFUS01_LOCUS23952</name>
</gene>
<dbReference type="OrthoDB" id="47007at2759"/>
<keyword evidence="1" id="KW-1133">Transmembrane helix</keyword>
<keyword evidence="3" id="KW-1185">Reference proteome</keyword>
<comment type="caution">
    <text evidence="2">The sequence shown here is derived from an EMBL/GenBank/DDBJ whole genome shotgun (WGS) entry which is preliminary data.</text>
</comment>
<feature type="non-terminal residue" evidence="2">
    <location>
        <position position="1"/>
    </location>
</feature>
<keyword evidence="1" id="KW-0812">Transmembrane</keyword>
<reference evidence="2" key="1">
    <citation type="submission" date="2021-06" db="EMBL/GenBank/DDBJ databases">
        <authorList>
            <person name="Hodson N. C."/>
            <person name="Mongue J. A."/>
            <person name="Jaron S. K."/>
        </authorList>
    </citation>
    <scope>NUCLEOTIDE SEQUENCE</scope>
</reference>
<dbReference type="AlphaFoldDB" id="A0A8J2PFS9"/>
<proteinExistence type="predicted"/>
<evidence type="ECO:0000256" key="1">
    <source>
        <dbReference type="SAM" id="Phobius"/>
    </source>
</evidence>
<protein>
    <submittedName>
        <fullName evidence="2">Uncharacterized protein</fullName>
    </submittedName>
</protein>
<name>A0A8J2PFS9_9HEXA</name>
<accession>A0A8J2PFS9</accession>
<evidence type="ECO:0000313" key="3">
    <source>
        <dbReference type="Proteomes" id="UP000708208"/>
    </source>
</evidence>
<feature type="transmembrane region" description="Helical" evidence="1">
    <location>
        <begin position="54"/>
        <end position="77"/>
    </location>
</feature>
<dbReference type="PANTHER" id="PTHR44269">
    <property type="entry name" value="DEHYDROGENASE/REDUCTASE SDR FAMILY MEMBER 7-RELATED"/>
    <property type="match status" value="1"/>
</dbReference>
<dbReference type="PANTHER" id="PTHR44269:SF1">
    <property type="entry name" value="DEHYDROGENASE_REDUCTASE SDR FAMILY MEMBER 7"/>
    <property type="match status" value="1"/>
</dbReference>
<organism evidence="2 3">
    <name type="scientific">Allacma fusca</name>
    <dbReference type="NCBI Taxonomy" id="39272"/>
    <lineage>
        <taxon>Eukaryota</taxon>
        <taxon>Metazoa</taxon>
        <taxon>Ecdysozoa</taxon>
        <taxon>Arthropoda</taxon>
        <taxon>Hexapoda</taxon>
        <taxon>Collembola</taxon>
        <taxon>Symphypleona</taxon>
        <taxon>Sminthuridae</taxon>
        <taxon>Allacma</taxon>
    </lineage>
</organism>
<dbReference type="EMBL" id="CAJVCH010293818">
    <property type="protein sequence ID" value="CAG7785320.1"/>
    <property type="molecule type" value="Genomic_DNA"/>
</dbReference>
<dbReference type="InterPro" id="IPR053011">
    <property type="entry name" value="SDR_family_member_7"/>
</dbReference>
<evidence type="ECO:0000313" key="2">
    <source>
        <dbReference type="EMBL" id="CAG7785320.1"/>
    </source>
</evidence>